<name>A0A7M3MEM0_9BACT</name>
<evidence type="ECO:0000313" key="4">
    <source>
        <dbReference type="Proteomes" id="UP000448292"/>
    </source>
</evidence>
<dbReference type="Proteomes" id="UP000448292">
    <property type="component" value="Unassembled WGS sequence"/>
</dbReference>
<dbReference type="InterPro" id="IPR027417">
    <property type="entry name" value="P-loop_NTPase"/>
</dbReference>
<dbReference type="InterPro" id="IPR046461">
    <property type="entry name" value="TerL_ATPase"/>
</dbReference>
<dbReference type="Pfam" id="PF03354">
    <property type="entry name" value="TerL_ATPase"/>
    <property type="match status" value="1"/>
</dbReference>
<evidence type="ECO:0000313" key="3">
    <source>
        <dbReference type="EMBL" id="TVM16688.1"/>
    </source>
</evidence>
<dbReference type="InterPro" id="IPR005021">
    <property type="entry name" value="Terminase_largesu-like"/>
</dbReference>
<protein>
    <submittedName>
        <fullName evidence="3">Terminase large subunit</fullName>
    </submittedName>
</protein>
<dbReference type="Gene3D" id="3.40.50.300">
    <property type="entry name" value="P-loop containing nucleotide triphosphate hydrolases"/>
    <property type="match status" value="1"/>
</dbReference>
<feature type="domain" description="Terminase large subunit-like ATPase" evidence="1">
    <location>
        <begin position="45"/>
        <end position="197"/>
    </location>
</feature>
<organism evidence="3 4">
    <name type="scientific">Oceanidesulfovibrio indonesiensis</name>
    <dbReference type="NCBI Taxonomy" id="54767"/>
    <lineage>
        <taxon>Bacteria</taxon>
        <taxon>Pseudomonadati</taxon>
        <taxon>Thermodesulfobacteriota</taxon>
        <taxon>Desulfovibrionia</taxon>
        <taxon>Desulfovibrionales</taxon>
        <taxon>Desulfovibrionaceae</taxon>
        <taxon>Oceanidesulfovibrio</taxon>
    </lineage>
</organism>
<comment type="caution">
    <text evidence="3">The sequence shown here is derived from an EMBL/GenBank/DDBJ whole genome shotgun (WGS) entry which is preliminary data.</text>
</comment>
<dbReference type="PANTHER" id="PTHR41287">
    <property type="match status" value="1"/>
</dbReference>
<gene>
    <name evidence="3" type="ORF">DPQ33_11910</name>
</gene>
<evidence type="ECO:0000259" key="1">
    <source>
        <dbReference type="Pfam" id="PF03354"/>
    </source>
</evidence>
<dbReference type="PANTHER" id="PTHR41287:SF1">
    <property type="entry name" value="PROTEIN YMFN"/>
    <property type="match status" value="1"/>
</dbReference>
<dbReference type="OrthoDB" id="9760250at2"/>
<sequence length="506" mass="55685">MNRADEVIRFASLLRITSGRCAGQQMRVLPHIEAALRGTLAPGVRTSCISWPRKQSKSTGFAAVLILAHLVGPLAVPRGQMATASASRDQAALIYDEVAAFLRAEPELHALVNISDSRKTITATNTGSTFRALSADAHTAHGLGLDVFVMDEGAQQRDSELWDVLFTSQSARANPLAVMIGTRSQDPQHFFSQMIDYGEKVMDGTFDPDPSFFCHVLAANEDADWQDESVWRACNPCLDAGVQEIDSLRELARQAAHIPSKENVFRALHLNQAVGQEDRFISSIDWRACAAEIDPESLRGRPCYGGLDLASTRDLNALALFFPEDGGRVLTWFWCPDEALDAKEHRDRVPYRTWAGQGYIEPTPGRGRDSWHIAQRVVQVADMFDLRGLAIDRWRADDVRKLLEDSGADVPIVPFGQGYASMSPAVDAFEARLLDGKIRHPDNPVLTWCAANATIQTDPAGNRKVIKPSDYRRVDGIISLIMACGLAAREPEPVTYDFSSSILLTA</sequence>
<dbReference type="EMBL" id="QMIE01000010">
    <property type="protein sequence ID" value="TVM16688.1"/>
    <property type="molecule type" value="Genomic_DNA"/>
</dbReference>
<dbReference type="RefSeq" id="WP_144303440.1">
    <property type="nucleotide sequence ID" value="NZ_QMIE01000010.1"/>
</dbReference>
<dbReference type="AlphaFoldDB" id="A0A7M3MEM0"/>
<reference evidence="3 4" key="1">
    <citation type="submission" date="2018-06" db="EMBL/GenBank/DDBJ databases">
        <title>Complete genome of Desulfovibrio indonesiensis P37SLT.</title>
        <authorList>
            <person name="Crispim J.S."/>
            <person name="Vidigal P.M.P."/>
            <person name="Silva L.C.F."/>
            <person name="Laguardia C.N."/>
            <person name="Araujo L.C."/>
            <person name="Dias R.S."/>
            <person name="Sousa M.P."/>
            <person name="Paula S.O."/>
            <person name="Silva C."/>
        </authorList>
    </citation>
    <scope>NUCLEOTIDE SEQUENCE [LARGE SCALE GENOMIC DNA]</scope>
    <source>
        <strain evidence="3 4">P37SLT</strain>
    </source>
</reference>
<dbReference type="Gene3D" id="3.30.420.240">
    <property type="match status" value="1"/>
</dbReference>
<dbReference type="GO" id="GO:0004519">
    <property type="term" value="F:endonuclease activity"/>
    <property type="evidence" value="ECO:0007669"/>
    <property type="project" value="InterPro"/>
</dbReference>
<accession>A0A7M3MEM0</accession>
<proteinExistence type="predicted"/>
<evidence type="ECO:0000259" key="2">
    <source>
        <dbReference type="Pfam" id="PF20441"/>
    </source>
</evidence>
<dbReference type="InterPro" id="IPR046462">
    <property type="entry name" value="TerL_nuclease"/>
</dbReference>
<feature type="domain" description="Terminase large subunit-like endonuclease" evidence="2">
    <location>
        <begin position="209"/>
        <end position="488"/>
    </location>
</feature>
<dbReference type="Pfam" id="PF20441">
    <property type="entry name" value="TerL_nuclease"/>
    <property type="match status" value="1"/>
</dbReference>
<keyword evidence="4" id="KW-1185">Reference proteome</keyword>